<evidence type="ECO:0000259" key="1">
    <source>
        <dbReference type="Pfam" id="PF06605"/>
    </source>
</evidence>
<feature type="domain" description="Tail spike" evidence="1">
    <location>
        <begin position="95"/>
        <end position="354"/>
    </location>
</feature>
<name>A0ABX2ZCA0_PAEPO</name>
<dbReference type="RefSeq" id="WP_068940088.1">
    <property type="nucleotide sequence ID" value="NZ_LYND01000129.1"/>
</dbReference>
<dbReference type="InterPro" id="IPR007119">
    <property type="entry name" value="Phage_tail_spike_N"/>
</dbReference>
<sequence>MKRSHVTIYDLQMRKVAYLENAFDIGYDASMNALWTAQFSLPAGDDKNAECKPLYFVEIFDGDVRLELFRILSSAAKRGSGGETITYQCEHVLATLLDDVLFQYHTVGNLGYYTPQVLKYILDRQTTQRWRLDDIQFSHQFEYNWENENLLGALFSVPQPFTDEYMWTFDTTAYPWTLNLVQPSGREEAYIRYGVNLQGIERKIDPSQVTTRIYGLGYGEGVNQLTFADINGGKPYIDAEPEYIQRFGLVQTIFADKRFEFADTLLARCRAMLNELKVPSVQYTVDAAEIYALTKDPIDRFKVGAMVRVQDGEMGVDIVARVLKVSKGDLFGRPGEVKLEIANKTQDIASSIADLRNRMHISEVYAQGATNLDTRDFADNCDPDHPAILKFYVPDDTVRINKVMLSFQTEAFRAYSKAIEGGGGVSTTTAAGGASVPSTSTTAVQTPTTTTLAATVESASTSKEWSQFATFVPDAVNVGGEHNHGIPDGTNLVTSSGENVTFSASGRHSHAITSEHKHSVTIPGHSHRVTIPVHNHTVEIPEHSHDINLPDHTHEIEYGIYEGPQPNNVSITVDGNAVQISGTSGNDINIIPYLSKDGDGRVSRGNWHEIQIAPNSLGRVVANVVTQLFVQSRGGGNY</sequence>
<proteinExistence type="predicted"/>
<dbReference type="NCBIfam" id="TIGR01665">
    <property type="entry name" value="put_anti_recept"/>
    <property type="match status" value="1"/>
</dbReference>
<evidence type="ECO:0000313" key="3">
    <source>
        <dbReference type="Proteomes" id="UP000094974"/>
    </source>
</evidence>
<evidence type="ECO:0000313" key="2">
    <source>
        <dbReference type="EMBL" id="ODA08736.1"/>
    </source>
</evidence>
<organism evidence="2 3">
    <name type="scientific">Paenibacillus polymyxa</name>
    <name type="common">Bacillus polymyxa</name>
    <dbReference type="NCBI Taxonomy" id="1406"/>
    <lineage>
        <taxon>Bacteria</taxon>
        <taxon>Bacillati</taxon>
        <taxon>Bacillota</taxon>
        <taxon>Bacilli</taxon>
        <taxon>Bacillales</taxon>
        <taxon>Paenibacillaceae</taxon>
        <taxon>Paenibacillus</taxon>
    </lineage>
</organism>
<dbReference type="InterPro" id="IPR010572">
    <property type="entry name" value="Tail_dom"/>
</dbReference>
<keyword evidence="3" id="KW-1185">Reference proteome</keyword>
<gene>
    <name evidence="2" type="ORF">A7312_04860</name>
</gene>
<dbReference type="Proteomes" id="UP000094974">
    <property type="component" value="Unassembled WGS sequence"/>
</dbReference>
<dbReference type="Pfam" id="PF06605">
    <property type="entry name" value="Prophage_tail"/>
    <property type="match status" value="1"/>
</dbReference>
<reference evidence="3" key="1">
    <citation type="submission" date="2016-05" db="EMBL/GenBank/DDBJ databases">
        <title>Whole genome shotgun sequencing of cultured foodborne pathogen.</title>
        <authorList>
            <person name="Zheng J."/>
            <person name="Timme R."/>
            <person name="Allard M."/>
            <person name="Strain E."/>
            <person name="Luo Y."/>
            <person name="Brown E."/>
        </authorList>
    </citation>
    <scope>NUCLEOTIDE SEQUENCE [LARGE SCALE GENOMIC DNA]</scope>
    <source>
        <strain evidence="3">CFSAN034343</strain>
    </source>
</reference>
<dbReference type="EMBL" id="LYND01000129">
    <property type="protein sequence ID" value="ODA08736.1"/>
    <property type="molecule type" value="Genomic_DNA"/>
</dbReference>
<comment type="caution">
    <text evidence="2">The sequence shown here is derived from an EMBL/GenBank/DDBJ whole genome shotgun (WGS) entry which is preliminary data.</text>
</comment>
<protein>
    <recommendedName>
        <fullName evidence="1">Tail spike domain-containing protein</fullName>
    </recommendedName>
</protein>
<accession>A0ABX2ZCA0</accession>